<protein>
    <submittedName>
        <fullName evidence="2">Uncharacterized protein</fullName>
    </submittedName>
</protein>
<feature type="transmembrane region" description="Helical" evidence="1">
    <location>
        <begin position="95"/>
        <end position="118"/>
    </location>
</feature>
<name>A0A9D2UXB2_9ACTN</name>
<dbReference type="Proteomes" id="UP000786989">
    <property type="component" value="Unassembled WGS sequence"/>
</dbReference>
<evidence type="ECO:0000313" key="2">
    <source>
        <dbReference type="EMBL" id="HJF65772.1"/>
    </source>
</evidence>
<keyword evidence="1" id="KW-0472">Membrane</keyword>
<reference evidence="2" key="2">
    <citation type="submission" date="2021-09" db="EMBL/GenBank/DDBJ databases">
        <authorList>
            <person name="Gilroy R."/>
        </authorList>
    </citation>
    <scope>NUCLEOTIDE SEQUENCE</scope>
    <source>
        <strain evidence="2">ChiGjej6B6-11269</strain>
    </source>
</reference>
<accession>A0A9D2UXB2</accession>
<gene>
    <name evidence="2" type="ORF">K8U77_06635</name>
</gene>
<dbReference type="AlphaFoldDB" id="A0A9D2UXB2"/>
<dbReference type="EMBL" id="DYWI01000124">
    <property type="protein sequence ID" value="HJF65772.1"/>
    <property type="molecule type" value="Genomic_DNA"/>
</dbReference>
<comment type="caution">
    <text evidence="2">The sequence shown here is derived from an EMBL/GenBank/DDBJ whole genome shotgun (WGS) entry which is preliminary data.</text>
</comment>
<evidence type="ECO:0000313" key="3">
    <source>
        <dbReference type="Proteomes" id="UP000786989"/>
    </source>
</evidence>
<keyword evidence="1" id="KW-0812">Transmembrane</keyword>
<reference evidence="2" key="1">
    <citation type="journal article" date="2021" name="PeerJ">
        <title>Extensive microbial diversity within the chicken gut microbiome revealed by metagenomics and culture.</title>
        <authorList>
            <person name="Gilroy R."/>
            <person name="Ravi A."/>
            <person name="Getino M."/>
            <person name="Pursley I."/>
            <person name="Horton D.L."/>
            <person name="Alikhan N.F."/>
            <person name="Baker D."/>
            <person name="Gharbi K."/>
            <person name="Hall N."/>
            <person name="Watson M."/>
            <person name="Adriaenssens E.M."/>
            <person name="Foster-Nyarko E."/>
            <person name="Jarju S."/>
            <person name="Secka A."/>
            <person name="Antonio M."/>
            <person name="Oren A."/>
            <person name="Chaudhuri R.R."/>
            <person name="La Ragione R."/>
            <person name="Hildebrand F."/>
            <person name="Pallen M.J."/>
        </authorList>
    </citation>
    <scope>NUCLEOTIDE SEQUENCE</scope>
    <source>
        <strain evidence="2">ChiGjej6B6-11269</strain>
    </source>
</reference>
<feature type="transmembrane region" description="Helical" evidence="1">
    <location>
        <begin position="41"/>
        <end position="74"/>
    </location>
</feature>
<proteinExistence type="predicted"/>
<keyword evidence="1" id="KW-1133">Transmembrane helix</keyword>
<organism evidence="2 3">
    <name type="scientific">Slackia equolifaciens</name>
    <dbReference type="NCBI Taxonomy" id="498718"/>
    <lineage>
        <taxon>Bacteria</taxon>
        <taxon>Bacillati</taxon>
        <taxon>Actinomycetota</taxon>
        <taxon>Coriobacteriia</taxon>
        <taxon>Eggerthellales</taxon>
        <taxon>Eggerthellaceae</taxon>
        <taxon>Slackia</taxon>
    </lineage>
</organism>
<sequence>MLALEAHAPLCGTVSIDMFGFQNVYRIGRISMKANASTCRGFALAGLICAAVSLLMGGALLSALGILLAWYGYANSKKILKANPQDLQAAIAFKLARNALIFGAIAAGLNLITAIFLFPSMMQSVSGSSSAPAF</sequence>
<evidence type="ECO:0000256" key="1">
    <source>
        <dbReference type="SAM" id="Phobius"/>
    </source>
</evidence>